<accession>A0A6S7HLN0</accession>
<evidence type="ECO:0000313" key="1">
    <source>
        <dbReference type="EMBL" id="CAB4005269.1"/>
    </source>
</evidence>
<evidence type="ECO:0000313" key="2">
    <source>
        <dbReference type="Proteomes" id="UP001152795"/>
    </source>
</evidence>
<protein>
    <submittedName>
        <fullName evidence="1">Uncharacterized protein</fullName>
    </submittedName>
</protein>
<keyword evidence="2" id="KW-1185">Reference proteome</keyword>
<name>A0A6S7HLN0_PARCT</name>
<reference evidence="1" key="1">
    <citation type="submission" date="2020-04" db="EMBL/GenBank/DDBJ databases">
        <authorList>
            <person name="Alioto T."/>
            <person name="Alioto T."/>
            <person name="Gomez Garrido J."/>
        </authorList>
    </citation>
    <scope>NUCLEOTIDE SEQUENCE</scope>
    <source>
        <strain evidence="1">A484AB</strain>
    </source>
</reference>
<gene>
    <name evidence="1" type="ORF">PACLA_8A086222</name>
</gene>
<sequence length="209" mass="23646">PALLVEIELLSHTDLSFNIVTENRHIKANESQFDVRNSMEGRPRLKETELHGENDARAELTAKAHMLLVHMVQQTSPSNDDKRKKIVGLLAVLDALQCKHIGVDGKAYNNSFLRFEEAMELFFAHHNNDEGWGLCVYIVFIHSLICYPRPSSMLEGTLQLHAENGHEILATVDTEWDRKVAQVLLASERSRSKISELGIDPDNIMGQIH</sequence>
<dbReference type="OrthoDB" id="6006301at2759"/>
<feature type="non-terminal residue" evidence="1">
    <location>
        <position position="209"/>
    </location>
</feature>
<dbReference type="AlphaFoldDB" id="A0A6S7HLN0"/>
<dbReference type="EMBL" id="CACRXK020005145">
    <property type="protein sequence ID" value="CAB4005269.1"/>
    <property type="molecule type" value="Genomic_DNA"/>
</dbReference>
<organism evidence="1 2">
    <name type="scientific">Paramuricea clavata</name>
    <name type="common">Red gorgonian</name>
    <name type="synonym">Violescent sea-whip</name>
    <dbReference type="NCBI Taxonomy" id="317549"/>
    <lineage>
        <taxon>Eukaryota</taxon>
        <taxon>Metazoa</taxon>
        <taxon>Cnidaria</taxon>
        <taxon>Anthozoa</taxon>
        <taxon>Octocorallia</taxon>
        <taxon>Malacalcyonacea</taxon>
        <taxon>Plexauridae</taxon>
        <taxon>Paramuricea</taxon>
    </lineage>
</organism>
<dbReference type="Proteomes" id="UP001152795">
    <property type="component" value="Unassembled WGS sequence"/>
</dbReference>
<proteinExistence type="predicted"/>
<comment type="caution">
    <text evidence="1">The sequence shown here is derived from an EMBL/GenBank/DDBJ whole genome shotgun (WGS) entry which is preliminary data.</text>
</comment>